<reference evidence="2" key="1">
    <citation type="submission" date="2023-08" db="EMBL/GenBank/DDBJ databases">
        <authorList>
            <person name="Chen Y."/>
            <person name="Shah S."/>
            <person name="Dougan E. K."/>
            <person name="Thang M."/>
            <person name="Chan C."/>
        </authorList>
    </citation>
    <scope>NUCLEOTIDE SEQUENCE</scope>
</reference>
<evidence type="ECO:0000256" key="1">
    <source>
        <dbReference type="SAM" id="MobiDB-lite"/>
    </source>
</evidence>
<gene>
    <name evidence="2" type="ORF">EVOR1521_LOCUS31894</name>
</gene>
<accession>A0AA36JT05</accession>
<organism evidence="2 3">
    <name type="scientific">Effrenium voratum</name>
    <dbReference type="NCBI Taxonomy" id="2562239"/>
    <lineage>
        <taxon>Eukaryota</taxon>
        <taxon>Sar</taxon>
        <taxon>Alveolata</taxon>
        <taxon>Dinophyceae</taxon>
        <taxon>Suessiales</taxon>
        <taxon>Symbiodiniaceae</taxon>
        <taxon>Effrenium</taxon>
    </lineage>
</organism>
<evidence type="ECO:0000313" key="3">
    <source>
        <dbReference type="Proteomes" id="UP001178507"/>
    </source>
</evidence>
<proteinExistence type="predicted"/>
<feature type="region of interest" description="Disordered" evidence="1">
    <location>
        <begin position="153"/>
        <end position="176"/>
    </location>
</feature>
<protein>
    <submittedName>
        <fullName evidence="2">Uncharacterized protein</fullName>
    </submittedName>
</protein>
<keyword evidence="3" id="KW-1185">Reference proteome</keyword>
<evidence type="ECO:0000313" key="2">
    <source>
        <dbReference type="EMBL" id="CAJ1411284.1"/>
    </source>
</evidence>
<dbReference type="EMBL" id="CAUJNA010003866">
    <property type="protein sequence ID" value="CAJ1411284.1"/>
    <property type="molecule type" value="Genomic_DNA"/>
</dbReference>
<comment type="caution">
    <text evidence="2">The sequence shown here is derived from an EMBL/GenBank/DDBJ whole genome shotgun (WGS) entry which is preliminary data.</text>
</comment>
<dbReference type="AlphaFoldDB" id="A0AA36JT05"/>
<sequence>MAKLVTNPRRIQQVLSYLPATEAFGAAKVSQAFQTAQASLDARFYLSQMRPDAWLHGNDLDPEFNRRLLRDWHLCLRDSALQVAYVDHRQHLIYVESSCSLAAPPQGQDVFPVRVDHQDYRCSIEPFHLDCLWWDCLQGELFDWPRVSEEEADAADDAADALDSPPAPQQVSDLAGYPPKEVPVESPFELEAVPGYNGSLAAPKLPDDVLVVLSLNAAWFNSSLWTRKLQGIFLLRDGRFLLVGSCEMQGTIESQARARVYRGFVANSLLALVTFAQDPRSREILRTRLPLGEDIGKGVQPTVLAVNIPRVQHDNAEDFKERFGPFLRASRSCDKVLFSTLEVDQEEGRKHLKAGDRVRVLRRGDNFIWSSCRCPGWAAPQGAVSPQLDAEYLERASQEDLRFTTAGGCHLGLLRDRWYDAEVVHVNADRTLDVKYTNPREWSNGASGCAAGQGNDRNEAPIEADVEIGRAKVIPKSRWYSAFQDVWEGCGGLSDVGLSFAGGGSRSVRCLANNTSAEDEKEGDPKAEIRFLKLADVFADTAAAHRFRFMTLLEEKDTFAGQDRQSIEEIHSTAEPGGYPREAHVTLGKRLFLQLLRSSFWEKWTAQRGESPSKIANVFKTDKFVRLVIQ</sequence>
<name>A0AA36JT05_9DINO</name>
<dbReference type="Proteomes" id="UP001178507">
    <property type="component" value="Unassembled WGS sequence"/>
</dbReference>